<organism evidence="1 2">
    <name type="scientific">Stappia sediminis</name>
    <dbReference type="NCBI Taxonomy" id="2692190"/>
    <lineage>
        <taxon>Bacteria</taxon>
        <taxon>Pseudomonadati</taxon>
        <taxon>Pseudomonadota</taxon>
        <taxon>Alphaproteobacteria</taxon>
        <taxon>Hyphomicrobiales</taxon>
        <taxon>Stappiaceae</taxon>
        <taxon>Stappia</taxon>
    </lineage>
</organism>
<reference evidence="1 2" key="1">
    <citation type="submission" date="2019-12" db="EMBL/GenBank/DDBJ databases">
        <authorList>
            <person name="Li M."/>
        </authorList>
    </citation>
    <scope>NUCLEOTIDE SEQUENCE [LARGE SCALE GENOMIC DNA]</scope>
    <source>
        <strain evidence="1 2">GBMRC 2046</strain>
    </source>
</reference>
<sequence length="61" mass="6693">MRCTVGKHPRCVCDFVCACGFIYPDGQDKRQGGGLIAQNSGFGRHQIPKQTFLHSDNIVIA</sequence>
<evidence type="ECO:0000313" key="2">
    <source>
        <dbReference type="Proteomes" id="UP000433101"/>
    </source>
</evidence>
<keyword evidence="2" id="KW-1185">Reference proteome</keyword>
<name>A0A7X3LSZ0_9HYPH</name>
<dbReference type="AlphaFoldDB" id="A0A7X3LSZ0"/>
<dbReference type="Proteomes" id="UP000433101">
    <property type="component" value="Unassembled WGS sequence"/>
</dbReference>
<comment type="caution">
    <text evidence="1">The sequence shown here is derived from an EMBL/GenBank/DDBJ whole genome shotgun (WGS) entry which is preliminary data.</text>
</comment>
<protein>
    <submittedName>
        <fullName evidence="1">Uncharacterized protein</fullName>
    </submittedName>
</protein>
<dbReference type="EMBL" id="WUMV01000002">
    <property type="protein sequence ID" value="MXN64550.1"/>
    <property type="molecule type" value="Genomic_DNA"/>
</dbReference>
<proteinExistence type="predicted"/>
<gene>
    <name evidence="1" type="ORF">GR183_06505</name>
</gene>
<dbReference type="RefSeq" id="WP_160774756.1">
    <property type="nucleotide sequence ID" value="NZ_WUMV01000002.1"/>
</dbReference>
<evidence type="ECO:0000313" key="1">
    <source>
        <dbReference type="EMBL" id="MXN64550.1"/>
    </source>
</evidence>
<accession>A0A7X3LSZ0</accession>